<dbReference type="STRING" id="283909.R7TVA3"/>
<dbReference type="Pfam" id="PF04158">
    <property type="entry name" value="Sof1"/>
    <property type="match status" value="1"/>
</dbReference>
<protein>
    <recommendedName>
        <fullName evidence="7">Sof1-like protein domain-containing protein</fullName>
    </recommendedName>
</protein>
<gene>
    <name evidence="8" type="ORF">CAPTEDRAFT_55838</name>
</gene>
<dbReference type="HOGENOM" id="CLU_123075_0_0_1"/>
<dbReference type="GO" id="GO:0032040">
    <property type="term" value="C:small-subunit processome"/>
    <property type="evidence" value="ECO:0007669"/>
    <property type="project" value="TreeGrafter"/>
</dbReference>
<dbReference type="EMBL" id="KB308552">
    <property type="protein sequence ID" value="ELT97522.1"/>
    <property type="molecule type" value="Genomic_DNA"/>
</dbReference>
<feature type="non-terminal residue" evidence="8">
    <location>
        <position position="1"/>
    </location>
</feature>
<dbReference type="Pfam" id="PF00400">
    <property type="entry name" value="WD40"/>
    <property type="match status" value="2"/>
</dbReference>
<dbReference type="PANTHER" id="PTHR22851">
    <property type="entry name" value="U3 SMALL NUCLEOLAR RNA U3 SNORNA ASSOCIATED PROTEIN"/>
    <property type="match status" value="1"/>
</dbReference>
<dbReference type="PROSITE" id="PS50082">
    <property type="entry name" value="WD_REPEATS_2"/>
    <property type="match status" value="2"/>
</dbReference>
<name>R7TVA3_CAPTE</name>
<reference evidence="9" key="3">
    <citation type="submission" date="2015-06" db="UniProtKB">
        <authorList>
            <consortium name="EnsemblMetazoa"/>
        </authorList>
    </citation>
    <scope>IDENTIFICATION</scope>
</reference>
<dbReference type="Gene3D" id="2.130.10.10">
    <property type="entry name" value="YVTN repeat-like/Quinoprotein amine dehydrogenase"/>
    <property type="match status" value="1"/>
</dbReference>
<evidence type="ECO:0000256" key="5">
    <source>
        <dbReference type="ARBA" id="ARBA00023242"/>
    </source>
</evidence>
<dbReference type="PANTHER" id="PTHR22851:SF0">
    <property type="entry name" value="DDB1- AND CUL4-ASSOCIATED FACTOR 13"/>
    <property type="match status" value="1"/>
</dbReference>
<evidence type="ECO:0000259" key="7">
    <source>
        <dbReference type="Pfam" id="PF04158"/>
    </source>
</evidence>
<dbReference type="InterPro" id="IPR011047">
    <property type="entry name" value="Quinoprotein_ADH-like_sf"/>
</dbReference>
<evidence type="ECO:0000256" key="6">
    <source>
        <dbReference type="PROSITE-ProRule" id="PRU00221"/>
    </source>
</evidence>
<keyword evidence="10" id="KW-1185">Reference proteome</keyword>
<dbReference type="SMART" id="SM00320">
    <property type="entry name" value="WD40"/>
    <property type="match status" value="2"/>
</dbReference>
<dbReference type="OrthoDB" id="10249065at2759"/>
<evidence type="ECO:0000256" key="4">
    <source>
        <dbReference type="ARBA" id="ARBA00022737"/>
    </source>
</evidence>
<feature type="repeat" description="WD" evidence="6">
    <location>
        <begin position="1"/>
        <end position="25"/>
    </location>
</feature>
<comment type="subcellular location">
    <subcellularLocation>
        <location evidence="1">Nucleus</location>
        <location evidence="1">Nucleolus</location>
    </subcellularLocation>
</comment>
<evidence type="ECO:0000313" key="10">
    <source>
        <dbReference type="Proteomes" id="UP000014760"/>
    </source>
</evidence>
<dbReference type="EnsemblMetazoa" id="CapteT55838">
    <property type="protein sequence ID" value="CapteP55838"/>
    <property type="gene ID" value="CapteG55838"/>
</dbReference>
<sequence>VMDVDYSPTGKEFVSGSYDKTLRIFAVGSQFSREVYHTRRMQIVQCVRWSHDDRYLLSGSDEMNLRLWKARAAEKIGRMKPREKEAMRYNDKLKEKFAQHPQVKRIAKYRHVPKRIMAARKEHTTIRSSQKRK</sequence>
<feature type="non-terminal residue" evidence="8">
    <location>
        <position position="133"/>
    </location>
</feature>
<evidence type="ECO:0000256" key="3">
    <source>
        <dbReference type="ARBA" id="ARBA00022574"/>
    </source>
</evidence>
<dbReference type="GO" id="GO:0000462">
    <property type="term" value="P:maturation of SSU-rRNA from tricistronic rRNA transcript (SSU-rRNA, 5.8S rRNA, LSU-rRNA)"/>
    <property type="evidence" value="ECO:0007669"/>
    <property type="project" value="TreeGrafter"/>
</dbReference>
<dbReference type="InterPro" id="IPR001680">
    <property type="entry name" value="WD40_rpt"/>
</dbReference>
<evidence type="ECO:0000256" key="2">
    <source>
        <dbReference type="ARBA" id="ARBA00005649"/>
    </source>
</evidence>
<dbReference type="EMBL" id="AMQN01010882">
    <property type="status" value="NOT_ANNOTATED_CDS"/>
    <property type="molecule type" value="Genomic_DNA"/>
</dbReference>
<dbReference type="InterPro" id="IPR007287">
    <property type="entry name" value="Sof1"/>
</dbReference>
<proteinExistence type="inferred from homology"/>
<dbReference type="InterPro" id="IPR015943">
    <property type="entry name" value="WD40/YVTN_repeat-like_dom_sf"/>
</dbReference>
<dbReference type="AlphaFoldDB" id="R7TVA3"/>
<reference evidence="8 10" key="2">
    <citation type="journal article" date="2013" name="Nature">
        <title>Insights into bilaterian evolution from three spiralian genomes.</title>
        <authorList>
            <person name="Simakov O."/>
            <person name="Marletaz F."/>
            <person name="Cho S.J."/>
            <person name="Edsinger-Gonzales E."/>
            <person name="Havlak P."/>
            <person name="Hellsten U."/>
            <person name="Kuo D.H."/>
            <person name="Larsson T."/>
            <person name="Lv J."/>
            <person name="Arendt D."/>
            <person name="Savage R."/>
            <person name="Osoegawa K."/>
            <person name="de Jong P."/>
            <person name="Grimwood J."/>
            <person name="Chapman J.A."/>
            <person name="Shapiro H."/>
            <person name="Aerts A."/>
            <person name="Otillar R.P."/>
            <person name="Terry A.Y."/>
            <person name="Boore J.L."/>
            <person name="Grigoriev I.V."/>
            <person name="Lindberg D.R."/>
            <person name="Seaver E.C."/>
            <person name="Weisblat D.A."/>
            <person name="Putnam N.H."/>
            <person name="Rokhsar D.S."/>
        </authorList>
    </citation>
    <scope>NUCLEOTIDE SEQUENCE</scope>
    <source>
        <strain evidence="8 10">I ESC-2004</strain>
    </source>
</reference>
<organism evidence="8">
    <name type="scientific">Capitella teleta</name>
    <name type="common">Polychaete worm</name>
    <dbReference type="NCBI Taxonomy" id="283909"/>
    <lineage>
        <taxon>Eukaryota</taxon>
        <taxon>Metazoa</taxon>
        <taxon>Spiralia</taxon>
        <taxon>Lophotrochozoa</taxon>
        <taxon>Annelida</taxon>
        <taxon>Polychaeta</taxon>
        <taxon>Sedentaria</taxon>
        <taxon>Scolecida</taxon>
        <taxon>Capitellidae</taxon>
        <taxon>Capitella</taxon>
    </lineage>
</organism>
<evidence type="ECO:0000313" key="9">
    <source>
        <dbReference type="EnsemblMetazoa" id="CapteP55838"/>
    </source>
</evidence>
<accession>R7TVA3</accession>
<feature type="repeat" description="WD" evidence="6">
    <location>
        <begin position="44"/>
        <end position="78"/>
    </location>
</feature>
<dbReference type="Proteomes" id="UP000014760">
    <property type="component" value="Unassembled WGS sequence"/>
</dbReference>
<keyword evidence="4" id="KW-0677">Repeat</keyword>
<evidence type="ECO:0000256" key="1">
    <source>
        <dbReference type="ARBA" id="ARBA00004604"/>
    </source>
</evidence>
<dbReference type="InterPro" id="IPR051733">
    <property type="entry name" value="WD_repeat_DCAF13/WDSOF1"/>
</dbReference>
<feature type="domain" description="Sof1-like protein" evidence="7">
    <location>
        <begin position="70"/>
        <end position="133"/>
    </location>
</feature>
<keyword evidence="5" id="KW-0539">Nucleus</keyword>
<dbReference type="SUPFAM" id="SSF50998">
    <property type="entry name" value="Quinoprotein alcohol dehydrogenase-like"/>
    <property type="match status" value="1"/>
</dbReference>
<evidence type="ECO:0000313" key="8">
    <source>
        <dbReference type="EMBL" id="ELT97522.1"/>
    </source>
</evidence>
<keyword evidence="3 6" id="KW-0853">WD repeat</keyword>
<comment type="similarity">
    <text evidence="2">Belongs to the WD repeat DCAF13/WDSOF1 family.</text>
</comment>
<reference evidence="10" key="1">
    <citation type="submission" date="2012-12" db="EMBL/GenBank/DDBJ databases">
        <authorList>
            <person name="Hellsten U."/>
            <person name="Grimwood J."/>
            <person name="Chapman J.A."/>
            <person name="Shapiro H."/>
            <person name="Aerts A."/>
            <person name="Otillar R.P."/>
            <person name="Terry A.Y."/>
            <person name="Boore J.L."/>
            <person name="Simakov O."/>
            <person name="Marletaz F."/>
            <person name="Cho S.-J."/>
            <person name="Edsinger-Gonzales E."/>
            <person name="Havlak P."/>
            <person name="Kuo D.-H."/>
            <person name="Larsson T."/>
            <person name="Lv J."/>
            <person name="Arendt D."/>
            <person name="Savage R."/>
            <person name="Osoegawa K."/>
            <person name="de Jong P."/>
            <person name="Lindberg D.R."/>
            <person name="Seaver E.C."/>
            <person name="Weisblat D.A."/>
            <person name="Putnam N.H."/>
            <person name="Grigoriev I.V."/>
            <person name="Rokhsar D.S."/>
        </authorList>
    </citation>
    <scope>NUCLEOTIDE SEQUENCE</scope>
    <source>
        <strain evidence="10">I ESC-2004</strain>
    </source>
</reference>